<dbReference type="InterPro" id="IPR050271">
    <property type="entry name" value="UDP-glycosyltransferase"/>
</dbReference>
<dbReference type="PANTHER" id="PTHR48043:SF143">
    <property type="entry name" value="UDP-GLUCURONOSYLTRANSFERASE"/>
    <property type="match status" value="1"/>
</dbReference>
<sequence length="97" mass="11271">MSFMERAYNMYLWLASIYIHRRGTDLITLKFRKYIDANFKNVREIAAESALCFVNSDEFLDVARPILHKTIYIGGLGVNESSEPLQEVLYTVSNLFK</sequence>
<proteinExistence type="inferred from homology"/>
<dbReference type="GO" id="GO:0015020">
    <property type="term" value="F:glucuronosyltransferase activity"/>
    <property type="evidence" value="ECO:0007669"/>
    <property type="project" value="UniProtKB-EC"/>
</dbReference>
<protein>
    <recommendedName>
        <fullName evidence="2">glucuronosyltransferase</fullName>
        <ecNumber evidence="2">2.4.1.17</ecNumber>
    </recommendedName>
</protein>
<reference evidence="6" key="1">
    <citation type="submission" date="2017-02" db="UniProtKB">
        <authorList>
            <consortium name="WormBaseParasite"/>
        </authorList>
    </citation>
    <scope>IDENTIFICATION</scope>
</reference>
<name>A0A0M3HIL6_ASCLU</name>
<dbReference type="PANTHER" id="PTHR48043">
    <property type="entry name" value="EG:EG0003.4 PROTEIN-RELATED"/>
    <property type="match status" value="1"/>
</dbReference>
<evidence type="ECO:0000256" key="3">
    <source>
        <dbReference type="ARBA" id="ARBA00022676"/>
    </source>
</evidence>
<keyword evidence="4" id="KW-0808">Transferase</keyword>
<comment type="similarity">
    <text evidence="1">Belongs to the UDP-glycosyltransferase family.</text>
</comment>
<dbReference type="AlphaFoldDB" id="A0A0M3HIL6"/>
<dbReference type="SUPFAM" id="SSF53756">
    <property type="entry name" value="UDP-Glycosyltransferase/glycogen phosphorylase"/>
    <property type="match status" value="1"/>
</dbReference>
<evidence type="ECO:0000256" key="2">
    <source>
        <dbReference type="ARBA" id="ARBA00012544"/>
    </source>
</evidence>
<dbReference type="WBParaSite" id="ALUE_0000136101-mRNA-1">
    <property type="protein sequence ID" value="ALUE_0000136101-mRNA-1"/>
    <property type="gene ID" value="ALUE_0000136101"/>
</dbReference>
<evidence type="ECO:0000313" key="6">
    <source>
        <dbReference type="WBParaSite" id="ALUE_0000136101-mRNA-1"/>
    </source>
</evidence>
<organism evidence="5 6">
    <name type="scientific">Ascaris lumbricoides</name>
    <name type="common">Giant roundworm</name>
    <dbReference type="NCBI Taxonomy" id="6252"/>
    <lineage>
        <taxon>Eukaryota</taxon>
        <taxon>Metazoa</taxon>
        <taxon>Ecdysozoa</taxon>
        <taxon>Nematoda</taxon>
        <taxon>Chromadorea</taxon>
        <taxon>Rhabditida</taxon>
        <taxon>Spirurina</taxon>
        <taxon>Ascaridomorpha</taxon>
        <taxon>Ascaridoidea</taxon>
        <taxon>Ascarididae</taxon>
        <taxon>Ascaris</taxon>
    </lineage>
</organism>
<dbReference type="EC" id="2.4.1.17" evidence="2"/>
<dbReference type="Proteomes" id="UP000036681">
    <property type="component" value="Unplaced"/>
</dbReference>
<keyword evidence="5" id="KW-1185">Reference proteome</keyword>
<accession>A0A0M3HIL6</accession>
<evidence type="ECO:0000256" key="4">
    <source>
        <dbReference type="ARBA" id="ARBA00022679"/>
    </source>
</evidence>
<keyword evidence="3" id="KW-0328">Glycosyltransferase</keyword>
<evidence type="ECO:0000313" key="5">
    <source>
        <dbReference type="Proteomes" id="UP000036681"/>
    </source>
</evidence>
<evidence type="ECO:0000256" key="1">
    <source>
        <dbReference type="ARBA" id="ARBA00009995"/>
    </source>
</evidence>